<evidence type="ECO:0000313" key="8">
    <source>
        <dbReference type="EMBL" id="OEY70913.1"/>
    </source>
</evidence>
<evidence type="ECO:0000259" key="4">
    <source>
        <dbReference type="Pfam" id="PF25876"/>
    </source>
</evidence>
<dbReference type="Pfam" id="PF25876">
    <property type="entry name" value="HH_MFP_RND"/>
    <property type="match status" value="1"/>
</dbReference>
<dbReference type="Pfam" id="PF25917">
    <property type="entry name" value="BSH_RND"/>
    <property type="match status" value="1"/>
</dbReference>
<feature type="chain" id="PRO_5009200552" evidence="3">
    <location>
        <begin position="29"/>
        <end position="379"/>
    </location>
</feature>
<dbReference type="GO" id="GO:0005886">
    <property type="term" value="C:plasma membrane"/>
    <property type="evidence" value="ECO:0007669"/>
    <property type="project" value="UniProtKB-SubCell"/>
</dbReference>
<reference evidence="9" key="1">
    <citation type="submission" date="2016-09" db="EMBL/GenBank/DDBJ databases">
        <authorList>
            <person name="Wan X."/>
            <person name="Hou S."/>
        </authorList>
    </citation>
    <scope>NUCLEOTIDE SEQUENCE [LARGE SCALE GENOMIC DNA]</scope>
    <source>
        <strain evidence="9">KH87</strain>
    </source>
</reference>
<dbReference type="STRING" id="1628148.BI198_03020"/>
<feature type="domain" description="Multidrug resistance protein MdtA-like C-terminal permuted SH3" evidence="7">
    <location>
        <begin position="295"/>
        <end position="357"/>
    </location>
</feature>
<keyword evidence="9" id="KW-1185">Reference proteome</keyword>
<dbReference type="Pfam" id="PF25944">
    <property type="entry name" value="Beta-barrel_RND"/>
    <property type="match status" value="1"/>
</dbReference>
<accession>A0A1E7QA37</accession>
<name>A0A1E7QA37_9GAMM</name>
<proteinExistence type="inferred from homology"/>
<dbReference type="Gene3D" id="1.10.287.470">
    <property type="entry name" value="Helix hairpin bin"/>
    <property type="match status" value="1"/>
</dbReference>
<evidence type="ECO:0000259" key="6">
    <source>
        <dbReference type="Pfam" id="PF25944"/>
    </source>
</evidence>
<dbReference type="Gene3D" id="2.40.30.170">
    <property type="match status" value="1"/>
</dbReference>
<organism evidence="8 9">
    <name type="scientific">Rheinheimera salexigens</name>
    <dbReference type="NCBI Taxonomy" id="1628148"/>
    <lineage>
        <taxon>Bacteria</taxon>
        <taxon>Pseudomonadati</taxon>
        <taxon>Pseudomonadota</taxon>
        <taxon>Gammaproteobacteria</taxon>
        <taxon>Chromatiales</taxon>
        <taxon>Chromatiaceae</taxon>
        <taxon>Rheinheimera</taxon>
    </lineage>
</organism>
<dbReference type="InterPro" id="IPR058626">
    <property type="entry name" value="MdtA-like_b-barrel"/>
</dbReference>
<dbReference type="InterPro" id="IPR058624">
    <property type="entry name" value="MdtA-like_HH"/>
</dbReference>
<dbReference type="PANTHER" id="PTHR30158:SF3">
    <property type="entry name" value="MULTIDRUG EFFLUX PUMP SUBUNIT ACRA-RELATED"/>
    <property type="match status" value="1"/>
</dbReference>
<keyword evidence="3" id="KW-0732">Signal</keyword>
<dbReference type="PROSITE" id="PS51257">
    <property type="entry name" value="PROKAR_LIPOPROTEIN"/>
    <property type="match status" value="1"/>
</dbReference>
<dbReference type="Proteomes" id="UP000242258">
    <property type="component" value="Unassembled WGS sequence"/>
</dbReference>
<dbReference type="SUPFAM" id="SSF111369">
    <property type="entry name" value="HlyD-like secretion proteins"/>
    <property type="match status" value="1"/>
</dbReference>
<dbReference type="EMBL" id="MKEK01000001">
    <property type="protein sequence ID" value="OEY70913.1"/>
    <property type="molecule type" value="Genomic_DNA"/>
</dbReference>
<dbReference type="GO" id="GO:0046677">
    <property type="term" value="P:response to antibiotic"/>
    <property type="evidence" value="ECO:0007669"/>
    <property type="project" value="TreeGrafter"/>
</dbReference>
<feature type="signal peptide" evidence="3">
    <location>
        <begin position="1"/>
        <end position="28"/>
    </location>
</feature>
<dbReference type="Gene3D" id="2.40.420.20">
    <property type="match status" value="1"/>
</dbReference>
<sequence length="379" mass="40363">MTLKLKLLVTAVASLMLVACSESEQVQAQQQAPEVEVITLTTTSVGLTTELPGRTIEYRQAEIRPQVSGILQQRLFREGQQVEAGELLYKIDAATYQAALASAKANVASAKAGQFNAANKAKRIKDLLGSKVVSQQDFDDANALMMQADAAVASAEAALQNAQINLDYTEITAPISGVIGRSAVTEGALLTANQAQGLATIRQLDPIYADLTQSSTDLLRIKRQMQQQNKQQVSVDLILDDGSKYAEQGSLEFSEVNVDPSTGMVTLRAVFDNKQSDLLPGMFVRAVLHHGSNDNAILVPQAAVSRTAKGEAMVMVVNADNQVESRIVILGQSTDGNWVAESGVKAGEQIIISGLQKVRAGATVRVVQAGNKTTNTAAQ</sequence>
<evidence type="ECO:0000313" key="9">
    <source>
        <dbReference type="Proteomes" id="UP000242258"/>
    </source>
</evidence>
<dbReference type="Gene3D" id="2.40.50.100">
    <property type="match status" value="1"/>
</dbReference>
<dbReference type="NCBIfam" id="TIGR01730">
    <property type="entry name" value="RND_mfp"/>
    <property type="match status" value="1"/>
</dbReference>
<dbReference type="FunFam" id="2.40.420.20:FF:000001">
    <property type="entry name" value="Efflux RND transporter periplasmic adaptor subunit"/>
    <property type="match status" value="1"/>
</dbReference>
<dbReference type="GO" id="GO:0022857">
    <property type="term" value="F:transmembrane transporter activity"/>
    <property type="evidence" value="ECO:0007669"/>
    <property type="project" value="InterPro"/>
</dbReference>
<protein>
    <submittedName>
        <fullName evidence="8">Efflux transporter periplasmic adaptor subunit</fullName>
    </submittedName>
</protein>
<dbReference type="OrthoDB" id="9800613at2"/>
<feature type="domain" description="Multidrug resistance protein MdtA-like beta-barrel" evidence="6">
    <location>
        <begin position="206"/>
        <end position="290"/>
    </location>
</feature>
<evidence type="ECO:0000256" key="1">
    <source>
        <dbReference type="ARBA" id="ARBA00004519"/>
    </source>
</evidence>
<feature type="domain" description="Multidrug resistance protein MdtA-like barrel-sandwich hybrid" evidence="5">
    <location>
        <begin position="59"/>
        <end position="201"/>
    </location>
</feature>
<comment type="subcellular location">
    <subcellularLocation>
        <location evidence="1">Cell inner membrane</location>
        <topology evidence="1">Lipid-anchor</topology>
    </subcellularLocation>
</comment>
<dbReference type="RefSeq" id="WP_070050598.1">
    <property type="nucleotide sequence ID" value="NZ_CBCSDO010000001.1"/>
</dbReference>
<dbReference type="InterPro" id="IPR006143">
    <property type="entry name" value="RND_pump_MFP"/>
</dbReference>
<evidence type="ECO:0000256" key="2">
    <source>
        <dbReference type="ARBA" id="ARBA00009477"/>
    </source>
</evidence>
<feature type="domain" description="Multidrug resistance protein MdtA-like alpha-helical hairpin" evidence="4">
    <location>
        <begin position="100"/>
        <end position="169"/>
    </location>
</feature>
<evidence type="ECO:0000259" key="5">
    <source>
        <dbReference type="Pfam" id="PF25917"/>
    </source>
</evidence>
<comment type="caution">
    <text evidence="8">The sequence shown here is derived from an EMBL/GenBank/DDBJ whole genome shotgun (WGS) entry which is preliminary data.</text>
</comment>
<gene>
    <name evidence="8" type="ORF">BI198_03020</name>
</gene>
<dbReference type="AlphaFoldDB" id="A0A1E7QA37"/>
<evidence type="ECO:0000259" key="7">
    <source>
        <dbReference type="Pfam" id="PF25967"/>
    </source>
</evidence>
<evidence type="ECO:0000256" key="3">
    <source>
        <dbReference type="SAM" id="SignalP"/>
    </source>
</evidence>
<dbReference type="Pfam" id="PF25967">
    <property type="entry name" value="RND-MFP_C"/>
    <property type="match status" value="1"/>
</dbReference>
<dbReference type="InterPro" id="IPR058625">
    <property type="entry name" value="MdtA-like_BSH"/>
</dbReference>
<dbReference type="PANTHER" id="PTHR30158">
    <property type="entry name" value="ACRA/E-RELATED COMPONENT OF DRUG EFFLUX TRANSPORTER"/>
    <property type="match status" value="1"/>
</dbReference>
<dbReference type="InterPro" id="IPR058627">
    <property type="entry name" value="MdtA-like_C"/>
</dbReference>
<comment type="similarity">
    <text evidence="2">Belongs to the membrane fusion protein (MFP) (TC 8.A.1) family.</text>
</comment>